<dbReference type="EMBL" id="CAFBLX010000056">
    <property type="protein sequence ID" value="CAB4885157.1"/>
    <property type="molecule type" value="Genomic_DNA"/>
</dbReference>
<dbReference type="AlphaFoldDB" id="A0A6J7ENX8"/>
<reference evidence="2" key="1">
    <citation type="submission" date="2020-05" db="EMBL/GenBank/DDBJ databases">
        <authorList>
            <person name="Chiriac C."/>
            <person name="Salcher M."/>
            <person name="Ghai R."/>
            <person name="Kavagutti S V."/>
        </authorList>
    </citation>
    <scope>NUCLEOTIDE SEQUENCE</scope>
</reference>
<accession>A0A6J7ENX8</accession>
<evidence type="ECO:0000313" key="2">
    <source>
        <dbReference type="EMBL" id="CAB4885157.1"/>
    </source>
</evidence>
<name>A0A6J7ENX8_9ZZZZ</name>
<feature type="region of interest" description="Disordered" evidence="1">
    <location>
        <begin position="33"/>
        <end position="86"/>
    </location>
</feature>
<organism evidence="2">
    <name type="scientific">freshwater metagenome</name>
    <dbReference type="NCBI Taxonomy" id="449393"/>
    <lineage>
        <taxon>unclassified sequences</taxon>
        <taxon>metagenomes</taxon>
        <taxon>ecological metagenomes</taxon>
    </lineage>
</organism>
<sequence>MIGAAMPMESYPGIRPMAKVVTPINIRVMTRSCFRPMTSPSRPKTNPPTGRATYPTAYVEKASRVPVSGSLSGKKTSGNTRAAAAE</sequence>
<feature type="compositionally biased region" description="Polar residues" evidence="1">
    <location>
        <begin position="38"/>
        <end position="48"/>
    </location>
</feature>
<gene>
    <name evidence="2" type="ORF">UFOPK3472_01140</name>
</gene>
<proteinExistence type="predicted"/>
<feature type="compositionally biased region" description="Polar residues" evidence="1">
    <location>
        <begin position="69"/>
        <end position="80"/>
    </location>
</feature>
<evidence type="ECO:0000256" key="1">
    <source>
        <dbReference type="SAM" id="MobiDB-lite"/>
    </source>
</evidence>
<protein>
    <submittedName>
        <fullName evidence="2">Unannotated protein</fullName>
    </submittedName>
</protein>